<dbReference type="SUPFAM" id="SSF53098">
    <property type="entry name" value="Ribonuclease H-like"/>
    <property type="match status" value="1"/>
</dbReference>
<organism evidence="4 5">
    <name type="scientific">Actinoplanes campanulatus</name>
    <dbReference type="NCBI Taxonomy" id="113559"/>
    <lineage>
        <taxon>Bacteria</taxon>
        <taxon>Bacillati</taxon>
        <taxon>Actinomycetota</taxon>
        <taxon>Actinomycetes</taxon>
        <taxon>Micromonosporales</taxon>
        <taxon>Micromonosporaceae</taxon>
        <taxon>Actinoplanes</taxon>
    </lineage>
</organism>
<feature type="region of interest" description="Disordered" evidence="2">
    <location>
        <begin position="389"/>
        <end position="418"/>
    </location>
</feature>
<dbReference type="NCBIfam" id="NF033546">
    <property type="entry name" value="transpos_IS21"/>
    <property type="match status" value="1"/>
</dbReference>
<feature type="domain" description="Integrase catalytic" evidence="3">
    <location>
        <begin position="137"/>
        <end position="316"/>
    </location>
</feature>
<comment type="similarity">
    <text evidence="1">Belongs to the transposase IS21/IS408/IS1162 family.</text>
</comment>
<dbReference type="Gene3D" id="3.30.420.10">
    <property type="entry name" value="Ribonuclease H-like superfamily/Ribonuclease H"/>
    <property type="match status" value="1"/>
</dbReference>
<dbReference type="InterPro" id="IPR054353">
    <property type="entry name" value="IstA-like_C"/>
</dbReference>
<dbReference type="EMBL" id="JACHXF010000003">
    <property type="protein sequence ID" value="MBB3094259.1"/>
    <property type="molecule type" value="Genomic_DNA"/>
</dbReference>
<dbReference type="InterPro" id="IPR012337">
    <property type="entry name" value="RNaseH-like_sf"/>
</dbReference>
<dbReference type="GO" id="GO:0003676">
    <property type="term" value="F:nucleic acid binding"/>
    <property type="evidence" value="ECO:0007669"/>
    <property type="project" value="InterPro"/>
</dbReference>
<dbReference type="Pfam" id="PF22483">
    <property type="entry name" value="Mu-transpos_C_2"/>
    <property type="match status" value="1"/>
</dbReference>
<dbReference type="GO" id="GO:0015074">
    <property type="term" value="P:DNA integration"/>
    <property type="evidence" value="ECO:0007669"/>
    <property type="project" value="InterPro"/>
</dbReference>
<keyword evidence="5" id="KW-1185">Reference proteome</keyword>
<sequence>MKSDLSGRSVRVLTHALDRTGETVTKSDREIMEILEAFDLTGCVHSAGQLAGCDPKTVKRYVNLRDGGGNPFTRAARPKLIDAFLPKVEELVEKSRAKIRADKVHERLVAMGFTGTERTTRRAVQAAKQAWRAGNRRVYRPWVAEPGLWLQFDWGEGPRIGGRRTSLFCAWLAWSRFRIVIPTWDQTLGTLVACLDATLRRIGGAPTYLLGDNAKTVTIEHVAGVPVRHPQIVAAGRHYGCTVATCEPFDPESKGGVEATVKIAKADLVPTNANLRPEYASFAELVTACEAWCDQVNTRAHRETSVAPTERLAAERGRLHPLPADPHTTALGEERLVNDDQTVRFGSVRYSTPPGHIGSRVWVRVVGDDLSITAMTSTGVTEIARHQLSTPGNPSIRDEHYPQHPNIGGGPKAPRPRPRTKAEADFLALGGGAHDWLVEAAATGTVRVRAKMARAVELATILDTDRVDHALGLAAAAGRFGEHDLAAILDHLSQAGDPADLVRADENYSAQPGTAAWKQLGA</sequence>
<dbReference type="Proteomes" id="UP000590749">
    <property type="component" value="Unassembled WGS sequence"/>
</dbReference>
<evidence type="ECO:0000313" key="4">
    <source>
        <dbReference type="EMBL" id="MBB3094259.1"/>
    </source>
</evidence>
<dbReference type="InterPro" id="IPR036397">
    <property type="entry name" value="RNaseH_sf"/>
</dbReference>
<dbReference type="InterPro" id="IPR001584">
    <property type="entry name" value="Integrase_cat-core"/>
</dbReference>
<accession>A0A7W5AEG1</accession>
<evidence type="ECO:0000259" key="3">
    <source>
        <dbReference type="PROSITE" id="PS50994"/>
    </source>
</evidence>
<proteinExistence type="inferred from homology"/>
<protein>
    <submittedName>
        <fullName evidence="4">Transposase</fullName>
    </submittedName>
</protein>
<comment type="caution">
    <text evidence="4">The sequence shown here is derived from an EMBL/GenBank/DDBJ whole genome shotgun (WGS) entry which is preliminary data.</text>
</comment>
<dbReference type="AlphaFoldDB" id="A0A7W5AEG1"/>
<evidence type="ECO:0000256" key="1">
    <source>
        <dbReference type="ARBA" id="ARBA00009277"/>
    </source>
</evidence>
<dbReference type="PANTHER" id="PTHR35004">
    <property type="entry name" value="TRANSPOSASE RV3428C-RELATED"/>
    <property type="match status" value="1"/>
</dbReference>
<reference evidence="4 5" key="1">
    <citation type="submission" date="2020-08" db="EMBL/GenBank/DDBJ databases">
        <title>Genomic Encyclopedia of Type Strains, Phase III (KMG-III): the genomes of soil and plant-associated and newly described type strains.</title>
        <authorList>
            <person name="Whitman W."/>
        </authorList>
    </citation>
    <scope>NUCLEOTIDE SEQUENCE [LARGE SCALE GENOMIC DNA]</scope>
    <source>
        <strain evidence="4 5">CECT 3287</strain>
    </source>
</reference>
<evidence type="ECO:0000313" key="5">
    <source>
        <dbReference type="Proteomes" id="UP000590749"/>
    </source>
</evidence>
<dbReference type="PROSITE" id="PS50994">
    <property type="entry name" value="INTEGRASE"/>
    <property type="match status" value="1"/>
</dbReference>
<evidence type="ECO:0000256" key="2">
    <source>
        <dbReference type="SAM" id="MobiDB-lite"/>
    </source>
</evidence>
<name>A0A7W5AEG1_9ACTN</name>
<gene>
    <name evidence="4" type="ORF">FHR83_001911</name>
</gene>